<dbReference type="AlphaFoldDB" id="A0A1Y5FDA8"/>
<proteinExistence type="predicted"/>
<gene>
    <name evidence="4" type="ORF">A9Q84_07935</name>
</gene>
<sequence>MNIAVVDDEKDFHLLFKMTFKKMIRTGDIFVNDFLNGIELLDFLELKHDEIKIIILFTDINMPEMDGISLCKVVSERYPDIEIYIASAYGSRQYMDEAKDAGAKNFFTKPIDFKVIGEIIQDKVAEVRKKAS</sequence>
<protein>
    <recommendedName>
        <fullName evidence="3">Response regulatory domain-containing protein</fullName>
    </recommendedName>
</protein>
<evidence type="ECO:0000259" key="3">
    <source>
        <dbReference type="PROSITE" id="PS50110"/>
    </source>
</evidence>
<dbReference type="InterPro" id="IPR001789">
    <property type="entry name" value="Sig_transdc_resp-reg_receiver"/>
</dbReference>
<dbReference type="PANTHER" id="PTHR44591:SF3">
    <property type="entry name" value="RESPONSE REGULATORY DOMAIN-CONTAINING PROTEIN"/>
    <property type="match status" value="1"/>
</dbReference>
<dbReference type="SUPFAM" id="SSF52172">
    <property type="entry name" value="CheY-like"/>
    <property type="match status" value="1"/>
</dbReference>
<name>A0A1Y5FDA8_9BACT</name>
<feature type="modified residue" description="4-aspartylphosphate" evidence="2">
    <location>
        <position position="59"/>
    </location>
</feature>
<dbReference type="Pfam" id="PF00072">
    <property type="entry name" value="Response_reg"/>
    <property type="match status" value="1"/>
</dbReference>
<evidence type="ECO:0000256" key="1">
    <source>
        <dbReference type="ARBA" id="ARBA00022553"/>
    </source>
</evidence>
<feature type="domain" description="Response regulatory" evidence="3">
    <location>
        <begin position="2"/>
        <end position="124"/>
    </location>
</feature>
<organism evidence="4 5">
    <name type="scientific">Halobacteriovorax marinus</name>
    <dbReference type="NCBI Taxonomy" id="97084"/>
    <lineage>
        <taxon>Bacteria</taxon>
        <taxon>Pseudomonadati</taxon>
        <taxon>Bdellovibrionota</taxon>
        <taxon>Bacteriovoracia</taxon>
        <taxon>Bacteriovoracales</taxon>
        <taxon>Halobacteriovoraceae</taxon>
        <taxon>Halobacteriovorax</taxon>
    </lineage>
</organism>
<dbReference type="Proteomes" id="UP000196531">
    <property type="component" value="Unassembled WGS sequence"/>
</dbReference>
<dbReference type="PANTHER" id="PTHR44591">
    <property type="entry name" value="STRESS RESPONSE REGULATOR PROTEIN 1"/>
    <property type="match status" value="1"/>
</dbReference>
<accession>A0A1Y5FDA8</accession>
<evidence type="ECO:0000313" key="4">
    <source>
        <dbReference type="EMBL" id="OUR97451.1"/>
    </source>
</evidence>
<dbReference type="PROSITE" id="PS50110">
    <property type="entry name" value="RESPONSE_REGULATORY"/>
    <property type="match status" value="1"/>
</dbReference>
<dbReference type="SMART" id="SM00448">
    <property type="entry name" value="REC"/>
    <property type="match status" value="1"/>
</dbReference>
<dbReference type="InterPro" id="IPR011006">
    <property type="entry name" value="CheY-like_superfamily"/>
</dbReference>
<dbReference type="EMBL" id="MAAO01000006">
    <property type="protein sequence ID" value="OUR97451.1"/>
    <property type="molecule type" value="Genomic_DNA"/>
</dbReference>
<reference evidence="5" key="1">
    <citation type="journal article" date="2017" name="Proc. Natl. Acad. Sci. U.S.A.">
        <title>Simulation of Deepwater Horizon oil plume reveals substrate specialization within a complex community of hydrocarbon-degraders.</title>
        <authorList>
            <person name="Hu P."/>
            <person name="Dubinsky E.A."/>
            <person name="Probst A.J."/>
            <person name="Wang J."/>
            <person name="Sieber C.M.K."/>
            <person name="Tom L.M."/>
            <person name="Gardinali P."/>
            <person name="Banfield J.F."/>
            <person name="Atlas R.M."/>
            <person name="Andersen G.L."/>
        </authorList>
    </citation>
    <scope>NUCLEOTIDE SEQUENCE [LARGE SCALE GENOMIC DNA]</scope>
</reference>
<evidence type="ECO:0000313" key="5">
    <source>
        <dbReference type="Proteomes" id="UP000196531"/>
    </source>
</evidence>
<evidence type="ECO:0000256" key="2">
    <source>
        <dbReference type="PROSITE-ProRule" id="PRU00169"/>
    </source>
</evidence>
<dbReference type="GO" id="GO:0000160">
    <property type="term" value="P:phosphorelay signal transduction system"/>
    <property type="evidence" value="ECO:0007669"/>
    <property type="project" value="InterPro"/>
</dbReference>
<dbReference type="InterPro" id="IPR050595">
    <property type="entry name" value="Bact_response_regulator"/>
</dbReference>
<comment type="caution">
    <text evidence="4">The sequence shown here is derived from an EMBL/GenBank/DDBJ whole genome shotgun (WGS) entry which is preliminary data.</text>
</comment>
<keyword evidence="1 2" id="KW-0597">Phosphoprotein</keyword>
<dbReference type="Gene3D" id="3.40.50.2300">
    <property type="match status" value="1"/>
</dbReference>